<dbReference type="InterPro" id="IPR013813">
    <property type="entry name" value="Endoribo_LPSP/chorism_mut-like"/>
</dbReference>
<dbReference type="Gene3D" id="3.30.1330.40">
    <property type="entry name" value="RutC-like"/>
    <property type="match status" value="1"/>
</dbReference>
<evidence type="ECO:0000259" key="1">
    <source>
        <dbReference type="Pfam" id="PF14588"/>
    </source>
</evidence>
<accession>A0ABW3TP06</accession>
<dbReference type="SUPFAM" id="SSF55298">
    <property type="entry name" value="YjgF-like"/>
    <property type="match status" value="1"/>
</dbReference>
<sequence>MPENNTTAHHQTTGEAVPPFANYLPYRFEGDRLYISGQVAFSNGEFPLRGRVGSDLTLEQGQQAARICALNVLAHAAEALGSLDRVKAIVKMTAFVSTADDFFSHHLVADGASRAFVEVLGTAGEHSRSAVGVPRLPMNSPVEVEAVLLTDGGQASTN</sequence>
<comment type="caution">
    <text evidence="2">The sequence shown here is derived from an EMBL/GenBank/DDBJ whole genome shotgun (WGS) entry which is preliminary data.</text>
</comment>
<dbReference type="Proteomes" id="UP001597181">
    <property type="component" value="Unassembled WGS sequence"/>
</dbReference>
<reference evidence="3" key="1">
    <citation type="journal article" date="2019" name="Int. J. Syst. Evol. Microbiol.">
        <title>The Global Catalogue of Microorganisms (GCM) 10K type strain sequencing project: providing services to taxonomists for standard genome sequencing and annotation.</title>
        <authorList>
            <consortium name="The Broad Institute Genomics Platform"/>
            <consortium name="The Broad Institute Genome Sequencing Center for Infectious Disease"/>
            <person name="Wu L."/>
            <person name="Ma J."/>
        </authorList>
    </citation>
    <scope>NUCLEOTIDE SEQUENCE [LARGE SCALE GENOMIC DNA]</scope>
    <source>
        <strain evidence="3">CCUG 50213</strain>
    </source>
</reference>
<proteinExistence type="predicted"/>
<name>A0ABW3TP06_9MICO</name>
<feature type="domain" description="Endoribonuclease L-PSP/chorismate mutase-like" evidence="1">
    <location>
        <begin position="18"/>
        <end position="141"/>
    </location>
</feature>
<dbReference type="Pfam" id="PF14588">
    <property type="entry name" value="YjgF_endoribonc"/>
    <property type="match status" value="1"/>
</dbReference>
<gene>
    <name evidence="2" type="ORF">ACFQ3U_04405</name>
</gene>
<evidence type="ECO:0000313" key="2">
    <source>
        <dbReference type="EMBL" id="MFD1201132.1"/>
    </source>
</evidence>
<protein>
    <submittedName>
        <fullName evidence="2">RidA family protein</fullName>
    </submittedName>
</protein>
<organism evidence="2 3">
    <name type="scientific">Leucobacter albus</name>
    <dbReference type="NCBI Taxonomy" id="272210"/>
    <lineage>
        <taxon>Bacteria</taxon>
        <taxon>Bacillati</taxon>
        <taxon>Actinomycetota</taxon>
        <taxon>Actinomycetes</taxon>
        <taxon>Micrococcales</taxon>
        <taxon>Microbacteriaceae</taxon>
        <taxon>Leucobacter</taxon>
    </lineage>
</organism>
<dbReference type="CDD" id="cd02199">
    <property type="entry name" value="YjgF_YER057c_UK114_like_1"/>
    <property type="match status" value="1"/>
</dbReference>
<dbReference type="RefSeq" id="WP_343957061.1">
    <property type="nucleotide sequence ID" value="NZ_BAAAKZ010000001.1"/>
</dbReference>
<evidence type="ECO:0000313" key="3">
    <source>
        <dbReference type="Proteomes" id="UP001597181"/>
    </source>
</evidence>
<dbReference type="PANTHER" id="PTHR43760">
    <property type="entry name" value="ENDORIBONUCLEASE-RELATED"/>
    <property type="match status" value="1"/>
</dbReference>
<dbReference type="PANTHER" id="PTHR43760:SF1">
    <property type="entry name" value="ENDORIBONUCLEASE L-PSP_CHORISMATE MUTASE-LIKE DOMAIN-CONTAINING PROTEIN"/>
    <property type="match status" value="1"/>
</dbReference>
<dbReference type="InterPro" id="IPR035959">
    <property type="entry name" value="RutC-like_sf"/>
</dbReference>
<dbReference type="EMBL" id="JBHTLY010000002">
    <property type="protein sequence ID" value="MFD1201132.1"/>
    <property type="molecule type" value="Genomic_DNA"/>
</dbReference>
<keyword evidence="3" id="KW-1185">Reference proteome</keyword>